<accession>A0A2C5ZCC1</accession>
<feature type="region of interest" description="Disordered" evidence="1">
    <location>
        <begin position="1"/>
        <end position="40"/>
    </location>
</feature>
<evidence type="ECO:0000313" key="2">
    <source>
        <dbReference type="EMBL" id="PHH77074.1"/>
    </source>
</evidence>
<evidence type="ECO:0000313" key="3">
    <source>
        <dbReference type="Proteomes" id="UP000224854"/>
    </source>
</evidence>
<feature type="region of interest" description="Disordered" evidence="1">
    <location>
        <begin position="94"/>
        <end position="121"/>
    </location>
</feature>
<dbReference type="EMBL" id="NJEU01000286">
    <property type="protein sequence ID" value="PHH77074.1"/>
    <property type="molecule type" value="Genomic_DNA"/>
</dbReference>
<comment type="caution">
    <text evidence="2">The sequence shown here is derived from an EMBL/GenBank/DDBJ whole genome shotgun (WGS) entry which is preliminary data.</text>
</comment>
<reference evidence="2 3" key="1">
    <citation type="submission" date="2017-06" db="EMBL/GenBank/DDBJ databases">
        <title>Ant-infecting Ophiocordyceps genomes reveal a high diversity of potential behavioral manipulation genes and a possible major role for enterotoxins.</title>
        <authorList>
            <person name="De Bekker C."/>
            <person name="Evans H.C."/>
            <person name="Brachmann A."/>
            <person name="Hughes D.P."/>
        </authorList>
    </citation>
    <scope>NUCLEOTIDE SEQUENCE [LARGE SCALE GENOMIC DNA]</scope>
    <source>
        <strain evidence="2 3">1348a</strain>
    </source>
</reference>
<sequence>MSVSRAEGPKTHLVAYQASSSPRHPGSHHEIGPEAQSSKDSISLRRHMFVCLYYDARARKRRNHGGASGPKCHGPKPAQVVSLLRLKLPNMHTFSQLPAPSSQLPAPSSQLPPPPPPQHMQILSHAEQAPNQDQAPERHQVWRQAAAVFDRRPRLPLSSSFLPPYLGMDHHACKFQVPLKPSTRWPAVAQWSVALSD</sequence>
<dbReference type="Proteomes" id="UP000224854">
    <property type="component" value="Unassembled WGS sequence"/>
</dbReference>
<evidence type="ECO:0000256" key="1">
    <source>
        <dbReference type="SAM" id="MobiDB-lite"/>
    </source>
</evidence>
<gene>
    <name evidence="2" type="ORF">CDD82_3676</name>
</gene>
<dbReference type="AlphaFoldDB" id="A0A2C5ZCC1"/>
<proteinExistence type="predicted"/>
<feature type="compositionally biased region" description="Low complexity" evidence="1">
    <location>
        <begin position="95"/>
        <end position="109"/>
    </location>
</feature>
<organism evidence="2 3">
    <name type="scientific">Ophiocordyceps australis</name>
    <dbReference type="NCBI Taxonomy" id="1399860"/>
    <lineage>
        <taxon>Eukaryota</taxon>
        <taxon>Fungi</taxon>
        <taxon>Dikarya</taxon>
        <taxon>Ascomycota</taxon>
        <taxon>Pezizomycotina</taxon>
        <taxon>Sordariomycetes</taxon>
        <taxon>Hypocreomycetidae</taxon>
        <taxon>Hypocreales</taxon>
        <taxon>Ophiocordycipitaceae</taxon>
        <taxon>Ophiocordyceps</taxon>
    </lineage>
</organism>
<keyword evidence="3" id="KW-1185">Reference proteome</keyword>
<protein>
    <submittedName>
        <fullName evidence="2">Uncharacterized protein</fullName>
    </submittedName>
</protein>
<name>A0A2C5ZCC1_9HYPO</name>